<dbReference type="AlphaFoldDB" id="A0A1Y1JQR9"/>
<feature type="compositionally biased region" description="Low complexity" evidence="1">
    <location>
        <begin position="15"/>
        <end position="31"/>
    </location>
</feature>
<feature type="compositionally biased region" description="Basic residues" evidence="1">
    <location>
        <begin position="1"/>
        <end position="14"/>
    </location>
</feature>
<feature type="region of interest" description="Disordered" evidence="1">
    <location>
        <begin position="1"/>
        <end position="90"/>
    </location>
</feature>
<feature type="compositionally biased region" description="Basic and acidic residues" evidence="1">
    <location>
        <begin position="110"/>
        <end position="124"/>
    </location>
</feature>
<evidence type="ECO:0000256" key="1">
    <source>
        <dbReference type="SAM" id="MobiDB-lite"/>
    </source>
</evidence>
<feature type="region of interest" description="Disordered" evidence="1">
    <location>
        <begin position="110"/>
        <end position="130"/>
    </location>
</feature>
<organism evidence="2">
    <name type="scientific">Photinus pyralis</name>
    <name type="common">Common eastern firefly</name>
    <name type="synonym">Lampyris pyralis</name>
    <dbReference type="NCBI Taxonomy" id="7054"/>
    <lineage>
        <taxon>Eukaryota</taxon>
        <taxon>Metazoa</taxon>
        <taxon>Ecdysozoa</taxon>
        <taxon>Arthropoda</taxon>
        <taxon>Hexapoda</taxon>
        <taxon>Insecta</taxon>
        <taxon>Pterygota</taxon>
        <taxon>Neoptera</taxon>
        <taxon>Endopterygota</taxon>
        <taxon>Coleoptera</taxon>
        <taxon>Polyphaga</taxon>
        <taxon>Elateriformia</taxon>
        <taxon>Elateroidea</taxon>
        <taxon>Lampyridae</taxon>
        <taxon>Lampyrinae</taxon>
        <taxon>Photinus</taxon>
    </lineage>
</organism>
<dbReference type="EMBL" id="GEZM01103163">
    <property type="protein sequence ID" value="JAV51502.1"/>
    <property type="molecule type" value="Transcribed_RNA"/>
</dbReference>
<reference evidence="2" key="1">
    <citation type="journal article" date="2016" name="Sci. Rep.">
        <title>Molecular characterization of firefly nuptial gifts: a multi-omics approach sheds light on postcopulatory sexual selection.</title>
        <authorList>
            <person name="Al-Wathiqui N."/>
            <person name="Fallon T.R."/>
            <person name="South A."/>
            <person name="Weng J.K."/>
            <person name="Lewis S.M."/>
        </authorList>
    </citation>
    <scope>NUCLEOTIDE SEQUENCE</scope>
</reference>
<feature type="compositionally biased region" description="Basic residues" evidence="1">
    <location>
        <begin position="39"/>
        <end position="54"/>
    </location>
</feature>
<accession>A0A1Y1JQR9</accession>
<sequence length="221" mass="26764">MRSRSPRRRSRSRSRSFSLSRSRSRSFSPSPRTSPPRHFSPKRSPHRGPHRYRSPVRSPPRYRFKDTAISERERGRDRDLDRERDRDKEFRDRDTNYNRDRERDFRERDHRDYGYGGYDRDRQRGRQQWNQSLQRKDYVPPDNYYHAQEMAAQPPPFVQSNRYFLLSYILNMFYYCPGSFKEVLVKIIASIFTSSCLIILIRTNQVTKQSVNTILQCNKLL</sequence>
<name>A0A1Y1JQR9_PHOPY</name>
<proteinExistence type="predicted"/>
<protein>
    <submittedName>
        <fullName evidence="2">Uncharacterized protein</fullName>
    </submittedName>
</protein>
<feature type="compositionally biased region" description="Basic and acidic residues" evidence="1">
    <location>
        <begin position="63"/>
        <end position="90"/>
    </location>
</feature>
<evidence type="ECO:0000313" key="2">
    <source>
        <dbReference type="EMBL" id="JAV51502.1"/>
    </source>
</evidence>